<dbReference type="PANTHER" id="PTHR31438:SF1">
    <property type="entry name" value="LYSINE N-ACYLTRANSFERASE C17G9.06C-RELATED"/>
    <property type="match status" value="1"/>
</dbReference>
<dbReference type="GO" id="GO:0016410">
    <property type="term" value="F:N-acyltransferase activity"/>
    <property type="evidence" value="ECO:0007669"/>
    <property type="project" value="TreeGrafter"/>
</dbReference>
<dbReference type="InterPro" id="IPR016181">
    <property type="entry name" value="Acyl_CoA_acyltransferase"/>
</dbReference>
<sequence length="170" mass="19790">MKNFEFKKLAHEDLPLLHSWMKKPHLKEFWPEQTLHDYESFKEKYKSAIESEEVTPYLVMLQGKPIGYIQSYKVDGKTFGIDQFIAVPEFINKGLGSMFVKEFSDELLINQKATRVITDPSVLNLRAQKAYEKAGFKKLEVVQGADGEVLMMEKKRRERKTQSKKIKKAS</sequence>
<reference evidence="1 2" key="1">
    <citation type="submission" date="2018-01" db="EMBL/GenBank/DDBJ databases">
        <title>Complete genome sequence of Bacteriovorax stolpii DSM12778.</title>
        <authorList>
            <person name="Tang B."/>
            <person name="Chang J."/>
        </authorList>
    </citation>
    <scope>NUCLEOTIDE SEQUENCE [LARGE SCALE GENOMIC DNA]</scope>
    <source>
        <strain evidence="1 2">DSM 12778</strain>
    </source>
</reference>
<evidence type="ECO:0000313" key="2">
    <source>
        <dbReference type="Proteomes" id="UP000235584"/>
    </source>
</evidence>
<dbReference type="InterPro" id="IPR000182">
    <property type="entry name" value="GNAT_dom"/>
</dbReference>
<dbReference type="EMBL" id="CP025704">
    <property type="protein sequence ID" value="AUN99329.1"/>
    <property type="molecule type" value="Genomic_DNA"/>
</dbReference>
<dbReference type="AlphaFoldDB" id="A0A2K9NUY7"/>
<dbReference type="Pfam" id="PF13523">
    <property type="entry name" value="Acetyltransf_8"/>
    <property type="match status" value="1"/>
</dbReference>
<gene>
    <name evidence="1" type="ORF">C0V70_14685</name>
</gene>
<dbReference type="Proteomes" id="UP000235584">
    <property type="component" value="Chromosome"/>
</dbReference>
<proteinExistence type="predicted"/>
<protein>
    <submittedName>
        <fullName evidence="1">Uncharacterized protein</fullName>
    </submittedName>
</protein>
<dbReference type="PANTHER" id="PTHR31438">
    <property type="entry name" value="LYSINE N-ACYLTRANSFERASE C17G9.06C-RELATED"/>
    <property type="match status" value="1"/>
</dbReference>
<dbReference type="KEGG" id="bsto:C0V70_14685"/>
<accession>A0A2K9NUY7</accession>
<dbReference type="Gene3D" id="3.40.630.30">
    <property type="match status" value="1"/>
</dbReference>
<organism evidence="1 2">
    <name type="scientific">Bacteriovorax stolpii</name>
    <name type="common">Bdellovibrio stolpii</name>
    <dbReference type="NCBI Taxonomy" id="960"/>
    <lineage>
        <taxon>Bacteria</taxon>
        <taxon>Pseudomonadati</taxon>
        <taxon>Bdellovibrionota</taxon>
        <taxon>Bacteriovoracia</taxon>
        <taxon>Bacteriovoracales</taxon>
        <taxon>Bacteriovoracaceae</taxon>
        <taxon>Bacteriovorax</taxon>
    </lineage>
</organism>
<dbReference type="RefSeq" id="WP_102244620.1">
    <property type="nucleotide sequence ID" value="NZ_CP025704.1"/>
</dbReference>
<dbReference type="PROSITE" id="PS51186">
    <property type="entry name" value="GNAT"/>
    <property type="match status" value="1"/>
</dbReference>
<keyword evidence="2" id="KW-1185">Reference proteome</keyword>
<dbReference type="SUPFAM" id="SSF55729">
    <property type="entry name" value="Acyl-CoA N-acyltransferases (Nat)"/>
    <property type="match status" value="1"/>
</dbReference>
<name>A0A2K9NUY7_BACTC</name>
<evidence type="ECO:0000313" key="1">
    <source>
        <dbReference type="EMBL" id="AUN99329.1"/>
    </source>
</evidence>